<reference evidence="1" key="1">
    <citation type="submission" date="2020-05" db="EMBL/GenBank/DDBJ databases">
        <title>Mycena genomes resolve the evolution of fungal bioluminescence.</title>
        <authorList>
            <person name="Tsai I.J."/>
        </authorList>
    </citation>
    <scope>NUCLEOTIDE SEQUENCE</scope>
    <source>
        <strain evidence="1">110903Hualien_Pintung</strain>
    </source>
</reference>
<protein>
    <submittedName>
        <fullName evidence="1">Uncharacterized protein</fullName>
    </submittedName>
</protein>
<comment type="caution">
    <text evidence="1">The sequence shown here is derived from an EMBL/GenBank/DDBJ whole genome shotgun (WGS) entry which is preliminary data.</text>
</comment>
<proteinExistence type="predicted"/>
<accession>A0A8H6VZD5</accession>
<dbReference type="Proteomes" id="UP000613580">
    <property type="component" value="Unassembled WGS sequence"/>
</dbReference>
<sequence length="214" mass="23984">MSSHWHSIASAYLNNATPSPQTLRMRCFELLLPSIFTRHPKLVGITSVGRLEEHHTPSRLRLRRDIRSTFPAPPRTTVALPPSLVVEAALASKRSSRDGDWYLHPGRGYTSCAATKSRQNQEVAADPLLLSLRCSQGPTTLWRTDGSTLERRLSWPGSIARHPRSCRRCANAKNTAVDGLFCCTAQWFVDPEVGLDDEESEDRKAVILRRKAEQ</sequence>
<gene>
    <name evidence="1" type="ORF">HMN09_01131400</name>
</gene>
<evidence type="ECO:0000313" key="1">
    <source>
        <dbReference type="EMBL" id="KAF7295878.1"/>
    </source>
</evidence>
<dbReference type="EMBL" id="JACAZE010000018">
    <property type="protein sequence ID" value="KAF7295878.1"/>
    <property type="molecule type" value="Genomic_DNA"/>
</dbReference>
<evidence type="ECO:0000313" key="2">
    <source>
        <dbReference type="Proteomes" id="UP000613580"/>
    </source>
</evidence>
<dbReference type="AlphaFoldDB" id="A0A8H6VZD5"/>
<keyword evidence="2" id="KW-1185">Reference proteome</keyword>
<name>A0A8H6VZD5_MYCCL</name>
<organism evidence="1 2">
    <name type="scientific">Mycena chlorophos</name>
    <name type="common">Agaric fungus</name>
    <name type="synonym">Agaricus chlorophos</name>
    <dbReference type="NCBI Taxonomy" id="658473"/>
    <lineage>
        <taxon>Eukaryota</taxon>
        <taxon>Fungi</taxon>
        <taxon>Dikarya</taxon>
        <taxon>Basidiomycota</taxon>
        <taxon>Agaricomycotina</taxon>
        <taxon>Agaricomycetes</taxon>
        <taxon>Agaricomycetidae</taxon>
        <taxon>Agaricales</taxon>
        <taxon>Marasmiineae</taxon>
        <taxon>Mycenaceae</taxon>
        <taxon>Mycena</taxon>
    </lineage>
</organism>